<dbReference type="SUPFAM" id="SSF51735">
    <property type="entry name" value="NAD(P)-binding Rossmann-fold domains"/>
    <property type="match status" value="1"/>
</dbReference>
<dbReference type="EMBL" id="BAAABM010000002">
    <property type="protein sequence ID" value="GAA0314152.1"/>
    <property type="molecule type" value="Genomic_DNA"/>
</dbReference>
<comment type="caution">
    <text evidence="4">The sequence shown here is derived from an EMBL/GenBank/DDBJ whole genome shotgun (WGS) entry which is preliminary data.</text>
</comment>
<organism evidence="4 5">
    <name type="scientific">Actinoallomurus spadix</name>
    <dbReference type="NCBI Taxonomy" id="79912"/>
    <lineage>
        <taxon>Bacteria</taxon>
        <taxon>Bacillati</taxon>
        <taxon>Actinomycetota</taxon>
        <taxon>Actinomycetes</taxon>
        <taxon>Streptosporangiales</taxon>
        <taxon>Thermomonosporaceae</taxon>
        <taxon>Actinoallomurus</taxon>
    </lineage>
</organism>
<keyword evidence="5" id="KW-1185">Reference proteome</keyword>
<accession>A0ABP3FE20</accession>
<dbReference type="InterPro" id="IPR011032">
    <property type="entry name" value="GroES-like_sf"/>
</dbReference>
<dbReference type="Gene3D" id="3.90.180.10">
    <property type="entry name" value="Medium-chain alcohol dehydrogenases, catalytic domain"/>
    <property type="match status" value="1"/>
</dbReference>
<dbReference type="SMART" id="SM00829">
    <property type="entry name" value="PKS_ER"/>
    <property type="match status" value="1"/>
</dbReference>
<evidence type="ECO:0000313" key="5">
    <source>
        <dbReference type="Proteomes" id="UP001501822"/>
    </source>
</evidence>
<keyword evidence="1" id="KW-0521">NADP</keyword>
<dbReference type="InterPro" id="IPR020843">
    <property type="entry name" value="ER"/>
</dbReference>
<dbReference type="CDD" id="cd08268">
    <property type="entry name" value="MDR2"/>
    <property type="match status" value="1"/>
</dbReference>
<feature type="domain" description="Enoyl reductase (ER)" evidence="3">
    <location>
        <begin position="11"/>
        <end position="328"/>
    </location>
</feature>
<keyword evidence="2" id="KW-0560">Oxidoreductase</keyword>
<evidence type="ECO:0000256" key="1">
    <source>
        <dbReference type="ARBA" id="ARBA00022857"/>
    </source>
</evidence>
<evidence type="ECO:0000313" key="4">
    <source>
        <dbReference type="EMBL" id="GAA0314152.1"/>
    </source>
</evidence>
<dbReference type="Pfam" id="PF08240">
    <property type="entry name" value="ADH_N"/>
    <property type="match status" value="1"/>
</dbReference>
<sequence>MARTVRFHELGGPEVMRLEDVEVGEPGPGEVRIRVDAIGLNRAEALFRSGRYIEPVKRFPARLGTESAGVIEAIGDGVTGFRVGEPVSTVPAFSPNDYGVYAERAIVPAAAVVRRPEGLGAVEGAAVWMPYVTAYGGLVEVGGMRPGDTVVLTAASSSVGLAAIQVAQRVGAAPIAVTRTAAKKEALLRHGAADVIVTESEDVVERVLAATGGRGAEFVFDAVAGPGVTDLAKVVADEGTLLVYGALSGRPTPYPAIDLGMPALTMRTYTLHETTRRPERLRRAEAFVASGLRSGAFRPVVDRTFDLNEIVEAHRHLESNAQFGKIVATVAH</sequence>
<dbReference type="InterPro" id="IPR036291">
    <property type="entry name" value="NAD(P)-bd_dom_sf"/>
</dbReference>
<protein>
    <submittedName>
        <fullName evidence="4">Zinc-dependent alcohol dehydrogenase family protein</fullName>
    </submittedName>
</protein>
<dbReference type="InterPro" id="IPR013154">
    <property type="entry name" value="ADH-like_N"/>
</dbReference>
<dbReference type="RefSeq" id="WP_252810566.1">
    <property type="nucleotide sequence ID" value="NZ_BAAABM010000002.1"/>
</dbReference>
<dbReference type="Gene3D" id="3.40.50.720">
    <property type="entry name" value="NAD(P)-binding Rossmann-like Domain"/>
    <property type="match status" value="1"/>
</dbReference>
<dbReference type="Proteomes" id="UP001501822">
    <property type="component" value="Unassembled WGS sequence"/>
</dbReference>
<evidence type="ECO:0000256" key="2">
    <source>
        <dbReference type="ARBA" id="ARBA00023002"/>
    </source>
</evidence>
<dbReference type="PANTHER" id="PTHR48106">
    <property type="entry name" value="QUINONE OXIDOREDUCTASE PIG3-RELATED"/>
    <property type="match status" value="1"/>
</dbReference>
<evidence type="ECO:0000259" key="3">
    <source>
        <dbReference type="SMART" id="SM00829"/>
    </source>
</evidence>
<name>A0ABP3FE20_9ACTN</name>
<gene>
    <name evidence="4" type="ORF">GCM10010151_00300</name>
</gene>
<dbReference type="PANTHER" id="PTHR48106:SF5">
    <property type="entry name" value="ZINC-CONTAINING ALCOHOL DEHYDROGENASE"/>
    <property type="match status" value="1"/>
</dbReference>
<proteinExistence type="predicted"/>
<reference evidence="5" key="1">
    <citation type="journal article" date="2019" name="Int. J. Syst. Evol. Microbiol.">
        <title>The Global Catalogue of Microorganisms (GCM) 10K type strain sequencing project: providing services to taxonomists for standard genome sequencing and annotation.</title>
        <authorList>
            <consortium name="The Broad Institute Genomics Platform"/>
            <consortium name="The Broad Institute Genome Sequencing Center for Infectious Disease"/>
            <person name="Wu L."/>
            <person name="Ma J."/>
        </authorList>
    </citation>
    <scope>NUCLEOTIDE SEQUENCE [LARGE SCALE GENOMIC DNA]</scope>
    <source>
        <strain evidence="5">JCM 3146</strain>
    </source>
</reference>
<dbReference type="Pfam" id="PF00107">
    <property type="entry name" value="ADH_zinc_N"/>
    <property type="match status" value="1"/>
</dbReference>
<dbReference type="InterPro" id="IPR013149">
    <property type="entry name" value="ADH-like_C"/>
</dbReference>
<dbReference type="SUPFAM" id="SSF50129">
    <property type="entry name" value="GroES-like"/>
    <property type="match status" value="1"/>
</dbReference>